<evidence type="ECO:0008006" key="4">
    <source>
        <dbReference type="Google" id="ProtNLM"/>
    </source>
</evidence>
<proteinExistence type="predicted"/>
<reference evidence="2 3" key="1">
    <citation type="submission" date="2023-02" db="EMBL/GenBank/DDBJ databases">
        <title>Devosia algicola sp. nov., isolated from the phycosphere of marine algae.</title>
        <authorList>
            <person name="Kim J.M."/>
            <person name="Lee J.K."/>
            <person name="Choi B.J."/>
            <person name="Bayburt H."/>
            <person name="Jeon C.O."/>
        </authorList>
    </citation>
    <scope>NUCLEOTIDE SEQUENCE [LARGE SCALE GENOMIC DNA]</scope>
    <source>
        <strain evidence="2 3">G20-9</strain>
    </source>
</reference>
<keyword evidence="1" id="KW-0812">Transmembrane</keyword>
<keyword evidence="1" id="KW-1133">Transmembrane helix</keyword>
<feature type="transmembrane region" description="Helical" evidence="1">
    <location>
        <begin position="122"/>
        <end position="144"/>
    </location>
</feature>
<gene>
    <name evidence="2" type="ORF">PSQ19_11055</name>
</gene>
<dbReference type="Proteomes" id="UP001220530">
    <property type="component" value="Chromosome"/>
</dbReference>
<keyword evidence="3" id="KW-1185">Reference proteome</keyword>
<dbReference type="EMBL" id="CP118246">
    <property type="protein sequence ID" value="WDR01364.1"/>
    <property type="molecule type" value="Genomic_DNA"/>
</dbReference>
<accession>A0ABY7YJA5</accession>
<feature type="transmembrane region" description="Helical" evidence="1">
    <location>
        <begin position="229"/>
        <end position="250"/>
    </location>
</feature>
<evidence type="ECO:0000313" key="3">
    <source>
        <dbReference type="Proteomes" id="UP001220530"/>
    </source>
</evidence>
<sequence length="288" mass="30755">MIYHRFIRGLLLTENDGAGFAFFSIVPAILLFAGIAASLLGGITKLEYAFLAAAGLSGVASVAVSRRIQSHATDLGNLGIPFRELLTQSRNMFSQNVLTAAQPVLIYYIVRSFGGTTVDIGFVNISTLSMVAGNALFAMAAPIFYNRWSKSLAAHQLFGLEARVFLLSALVVLLCVLVIPLVPFLVPTILGTRYSPAIFAMQLTTLALPALFYSRVITPALYGIGQAKLVATMSLLRLVVSIGVLCALIASGWGLVVSAASAWLIGEWAASAGTAIEISRRKHRTEFT</sequence>
<dbReference type="RefSeq" id="WP_282217775.1">
    <property type="nucleotide sequence ID" value="NZ_CP118246.1"/>
</dbReference>
<feature type="transmembrane region" description="Helical" evidence="1">
    <location>
        <begin position="164"/>
        <end position="186"/>
    </location>
</feature>
<organism evidence="2 3">
    <name type="scientific">Devosia algicola</name>
    <dbReference type="NCBI Taxonomy" id="3026418"/>
    <lineage>
        <taxon>Bacteria</taxon>
        <taxon>Pseudomonadati</taxon>
        <taxon>Pseudomonadota</taxon>
        <taxon>Alphaproteobacteria</taxon>
        <taxon>Hyphomicrobiales</taxon>
        <taxon>Devosiaceae</taxon>
        <taxon>Devosia</taxon>
    </lineage>
</organism>
<keyword evidence="1" id="KW-0472">Membrane</keyword>
<protein>
    <recommendedName>
        <fullName evidence="4">Polysaccharide biosynthesis protein C-terminal domain-containing protein</fullName>
    </recommendedName>
</protein>
<feature type="transmembrane region" description="Helical" evidence="1">
    <location>
        <begin position="20"/>
        <end position="40"/>
    </location>
</feature>
<name>A0ABY7YJA5_9HYPH</name>
<evidence type="ECO:0000256" key="1">
    <source>
        <dbReference type="SAM" id="Phobius"/>
    </source>
</evidence>
<feature type="transmembrane region" description="Helical" evidence="1">
    <location>
        <begin position="198"/>
        <end position="217"/>
    </location>
</feature>
<evidence type="ECO:0000313" key="2">
    <source>
        <dbReference type="EMBL" id="WDR01364.1"/>
    </source>
</evidence>